<evidence type="ECO:0000313" key="12">
    <source>
        <dbReference type="Proteomes" id="UP000194933"/>
    </source>
</evidence>
<dbReference type="HAMAP" id="MF_00454">
    <property type="entry name" value="FluC"/>
    <property type="match status" value="1"/>
</dbReference>
<dbReference type="RefSeq" id="WP_086284406.1">
    <property type="nucleotide sequence ID" value="NZ_NGMO01000002.1"/>
</dbReference>
<comment type="caution">
    <text evidence="11">The sequence shown here is derived from an EMBL/GenBank/DDBJ whole genome shotgun (WGS) entry which is preliminary data.</text>
</comment>
<keyword evidence="10" id="KW-0406">Ion transport</keyword>
<keyword evidence="10" id="KW-0813">Transport</keyword>
<name>A0A242K294_9ENTE</name>
<keyword evidence="6 10" id="KW-0407">Ion channel</keyword>
<feature type="binding site" evidence="10">
    <location>
        <position position="77"/>
    </location>
    <ligand>
        <name>Na(+)</name>
        <dbReference type="ChEBI" id="CHEBI:29101"/>
        <note>structural</note>
    </ligand>
</feature>
<comment type="catalytic activity">
    <reaction evidence="8">
        <text>fluoride(in) = fluoride(out)</text>
        <dbReference type="Rhea" id="RHEA:76159"/>
        <dbReference type="ChEBI" id="CHEBI:17051"/>
    </reaction>
    <physiologicalReaction direction="left-to-right" evidence="8">
        <dbReference type="Rhea" id="RHEA:76160"/>
    </physiologicalReaction>
</comment>
<evidence type="ECO:0000256" key="8">
    <source>
        <dbReference type="ARBA" id="ARBA00035585"/>
    </source>
</evidence>
<evidence type="ECO:0000256" key="6">
    <source>
        <dbReference type="ARBA" id="ARBA00023303"/>
    </source>
</evidence>
<evidence type="ECO:0000256" key="2">
    <source>
        <dbReference type="ARBA" id="ARBA00022475"/>
    </source>
</evidence>
<gene>
    <name evidence="10" type="primary">fluC</name>
    <name evidence="10" type="synonym">crcB</name>
    <name evidence="11" type="ORF">A5844_001300</name>
</gene>
<proteinExistence type="inferred from homology"/>
<evidence type="ECO:0000256" key="5">
    <source>
        <dbReference type="ARBA" id="ARBA00023136"/>
    </source>
</evidence>
<protein>
    <recommendedName>
        <fullName evidence="10">Fluoride-specific ion channel FluC</fullName>
    </recommendedName>
</protein>
<dbReference type="GO" id="GO:0062054">
    <property type="term" value="F:fluoride channel activity"/>
    <property type="evidence" value="ECO:0007669"/>
    <property type="project" value="UniProtKB-UniRule"/>
</dbReference>
<accession>A0A242K294</accession>
<dbReference type="Proteomes" id="UP000194933">
    <property type="component" value="Unassembled WGS sequence"/>
</dbReference>
<dbReference type="PANTHER" id="PTHR28259">
    <property type="entry name" value="FLUORIDE EXPORT PROTEIN 1-RELATED"/>
    <property type="match status" value="1"/>
</dbReference>
<keyword evidence="10" id="KW-0479">Metal-binding</keyword>
<dbReference type="Pfam" id="PF02537">
    <property type="entry name" value="CRCB"/>
    <property type="match status" value="1"/>
</dbReference>
<dbReference type="InterPro" id="IPR003691">
    <property type="entry name" value="FluC"/>
</dbReference>
<keyword evidence="12" id="KW-1185">Reference proteome</keyword>
<keyword evidence="5 10" id="KW-0472">Membrane</keyword>
<dbReference type="STRING" id="1987383.A5844_001300"/>
<feature type="transmembrane region" description="Helical" evidence="10">
    <location>
        <begin position="69"/>
        <end position="89"/>
    </location>
</feature>
<keyword evidence="2 10" id="KW-1003">Cell membrane</keyword>
<evidence type="ECO:0000256" key="7">
    <source>
        <dbReference type="ARBA" id="ARBA00035120"/>
    </source>
</evidence>
<comment type="subcellular location">
    <subcellularLocation>
        <location evidence="1 10">Cell membrane</location>
        <topology evidence="1 10">Multi-pass membrane protein</topology>
    </subcellularLocation>
</comment>
<evidence type="ECO:0000256" key="3">
    <source>
        <dbReference type="ARBA" id="ARBA00022692"/>
    </source>
</evidence>
<reference evidence="11 12" key="1">
    <citation type="submission" date="2017-05" db="EMBL/GenBank/DDBJ databases">
        <title>The Genome Sequence of Enterococcus sp. 10A9_DIV0425.</title>
        <authorList>
            <consortium name="The Broad Institute Genomics Platform"/>
            <consortium name="The Broad Institute Genomic Center for Infectious Diseases"/>
            <person name="Earl A."/>
            <person name="Manson A."/>
            <person name="Schwartman J."/>
            <person name="Gilmore M."/>
            <person name="Abouelleil A."/>
            <person name="Cao P."/>
            <person name="Chapman S."/>
            <person name="Cusick C."/>
            <person name="Shea T."/>
            <person name="Young S."/>
            <person name="Neafsey D."/>
            <person name="Nusbaum C."/>
            <person name="Birren B."/>
        </authorList>
    </citation>
    <scope>NUCLEOTIDE SEQUENCE [LARGE SCALE GENOMIC DNA]</scope>
    <source>
        <strain evidence="11 12">10A9_DIV0425</strain>
    </source>
</reference>
<evidence type="ECO:0000256" key="9">
    <source>
        <dbReference type="ARBA" id="ARBA00049940"/>
    </source>
</evidence>
<dbReference type="GO" id="GO:0005886">
    <property type="term" value="C:plasma membrane"/>
    <property type="evidence" value="ECO:0007669"/>
    <property type="project" value="UniProtKB-SubCell"/>
</dbReference>
<keyword evidence="3 10" id="KW-0812">Transmembrane</keyword>
<dbReference type="EMBL" id="NGMO01000002">
    <property type="protein sequence ID" value="OTP11166.1"/>
    <property type="molecule type" value="Genomic_DNA"/>
</dbReference>
<feature type="transmembrane region" description="Helical" evidence="10">
    <location>
        <begin position="101"/>
        <end position="123"/>
    </location>
</feature>
<organism evidence="11 12">
    <name type="scientific">Candidatus Enterococcus wittei</name>
    <dbReference type="NCBI Taxonomy" id="1987383"/>
    <lineage>
        <taxon>Bacteria</taxon>
        <taxon>Bacillati</taxon>
        <taxon>Bacillota</taxon>
        <taxon>Bacilli</taxon>
        <taxon>Lactobacillales</taxon>
        <taxon>Enterococcaceae</taxon>
        <taxon>Enterococcus</taxon>
    </lineage>
</organism>
<dbReference type="NCBIfam" id="TIGR00494">
    <property type="entry name" value="crcB"/>
    <property type="match status" value="1"/>
</dbReference>
<sequence>MKKIENYLIVGLGCFFGGILRYFFETLWVPDAGSFPIGTFVADFLGCLIMGLAIGYFAKKKQASATMKLFLTTGFCGGLTTFSSFALEVDKFLMNDLVTMAAYYTVINLVVGMLALFCGMKLIKFFVGK</sequence>
<dbReference type="AlphaFoldDB" id="A0A242K294"/>
<dbReference type="GO" id="GO:0046872">
    <property type="term" value="F:metal ion binding"/>
    <property type="evidence" value="ECO:0007669"/>
    <property type="project" value="UniProtKB-KW"/>
</dbReference>
<feature type="transmembrane region" description="Helical" evidence="10">
    <location>
        <begin position="7"/>
        <end position="24"/>
    </location>
</feature>
<evidence type="ECO:0000313" key="11">
    <source>
        <dbReference type="EMBL" id="OTP11166.1"/>
    </source>
</evidence>
<comment type="function">
    <text evidence="9 10">Fluoride-specific ion channel. Important for reducing fluoride concentration in the cell, thus reducing its toxicity.</text>
</comment>
<evidence type="ECO:0000256" key="10">
    <source>
        <dbReference type="HAMAP-Rule" id="MF_00454"/>
    </source>
</evidence>
<comment type="activity regulation">
    <text evidence="10">Na(+) is not transported, but it plays an essential structural role and its presence is essential for fluoride channel function.</text>
</comment>
<dbReference type="GO" id="GO:0140114">
    <property type="term" value="P:cellular detoxification of fluoride"/>
    <property type="evidence" value="ECO:0007669"/>
    <property type="project" value="UniProtKB-UniRule"/>
</dbReference>
<evidence type="ECO:0000256" key="4">
    <source>
        <dbReference type="ARBA" id="ARBA00022989"/>
    </source>
</evidence>
<keyword evidence="10" id="KW-0915">Sodium</keyword>
<feature type="transmembrane region" description="Helical" evidence="10">
    <location>
        <begin position="36"/>
        <end position="57"/>
    </location>
</feature>
<keyword evidence="4 10" id="KW-1133">Transmembrane helix</keyword>
<dbReference type="PANTHER" id="PTHR28259:SF1">
    <property type="entry name" value="FLUORIDE EXPORT PROTEIN 1-RELATED"/>
    <property type="match status" value="1"/>
</dbReference>
<evidence type="ECO:0000256" key="1">
    <source>
        <dbReference type="ARBA" id="ARBA00004651"/>
    </source>
</evidence>
<feature type="binding site" evidence="10">
    <location>
        <position position="80"/>
    </location>
    <ligand>
        <name>Na(+)</name>
        <dbReference type="ChEBI" id="CHEBI:29101"/>
        <note>structural</note>
    </ligand>
</feature>
<comment type="similarity">
    <text evidence="7 10">Belongs to the fluoride channel Fluc/FEX (TC 1.A.43) family.</text>
</comment>